<evidence type="ECO:0000313" key="3">
    <source>
        <dbReference type="Proteomes" id="UP001201812"/>
    </source>
</evidence>
<dbReference type="SMART" id="SM00225">
    <property type="entry name" value="BTB"/>
    <property type="match status" value="1"/>
</dbReference>
<name>A0AAD4MVV9_9BILA</name>
<comment type="caution">
    <text evidence="2">The sequence shown here is derived from an EMBL/GenBank/DDBJ whole genome shotgun (WGS) entry which is preliminary data.</text>
</comment>
<dbReference type="PANTHER" id="PTHR22744:SF13">
    <property type="entry name" value="BTB DOMAIN-CONTAINING PROTEIN"/>
    <property type="match status" value="1"/>
</dbReference>
<dbReference type="InterPro" id="IPR011333">
    <property type="entry name" value="SKP1/BTB/POZ_sf"/>
</dbReference>
<dbReference type="Gene3D" id="3.30.710.10">
    <property type="entry name" value="Potassium Channel Kv1.1, Chain A"/>
    <property type="match status" value="1"/>
</dbReference>
<dbReference type="InterPro" id="IPR000210">
    <property type="entry name" value="BTB/POZ_dom"/>
</dbReference>
<dbReference type="AlphaFoldDB" id="A0AAD4MVV9"/>
<proteinExistence type="predicted"/>
<accession>A0AAD4MVV9</accession>
<dbReference type="CDD" id="cd18186">
    <property type="entry name" value="BTB_POZ_ZBTB_KLHL-like"/>
    <property type="match status" value="1"/>
</dbReference>
<organism evidence="2 3">
    <name type="scientific">Ditylenchus destructor</name>
    <dbReference type="NCBI Taxonomy" id="166010"/>
    <lineage>
        <taxon>Eukaryota</taxon>
        <taxon>Metazoa</taxon>
        <taxon>Ecdysozoa</taxon>
        <taxon>Nematoda</taxon>
        <taxon>Chromadorea</taxon>
        <taxon>Rhabditida</taxon>
        <taxon>Tylenchina</taxon>
        <taxon>Tylenchomorpha</taxon>
        <taxon>Sphaerularioidea</taxon>
        <taxon>Anguinidae</taxon>
        <taxon>Anguininae</taxon>
        <taxon>Ditylenchus</taxon>
    </lineage>
</organism>
<reference evidence="2" key="1">
    <citation type="submission" date="2022-01" db="EMBL/GenBank/DDBJ databases">
        <title>Genome Sequence Resource for Two Populations of Ditylenchus destructor, the Migratory Endoparasitic Phytonematode.</title>
        <authorList>
            <person name="Zhang H."/>
            <person name="Lin R."/>
            <person name="Xie B."/>
        </authorList>
    </citation>
    <scope>NUCLEOTIDE SEQUENCE</scope>
    <source>
        <strain evidence="2">BazhouSP</strain>
    </source>
</reference>
<dbReference type="Proteomes" id="UP001201812">
    <property type="component" value="Unassembled WGS sequence"/>
</dbReference>
<evidence type="ECO:0000313" key="2">
    <source>
        <dbReference type="EMBL" id="KAI1706942.1"/>
    </source>
</evidence>
<dbReference type="EMBL" id="JAKKPZ010000044">
    <property type="protein sequence ID" value="KAI1706942.1"/>
    <property type="molecule type" value="Genomic_DNA"/>
</dbReference>
<dbReference type="Pfam" id="PF00651">
    <property type="entry name" value="BTB"/>
    <property type="match status" value="1"/>
</dbReference>
<dbReference type="PROSITE" id="PS50097">
    <property type="entry name" value="BTB"/>
    <property type="match status" value="1"/>
</dbReference>
<keyword evidence="3" id="KW-1185">Reference proteome</keyword>
<feature type="domain" description="BTB" evidence="1">
    <location>
        <begin position="105"/>
        <end position="174"/>
    </location>
</feature>
<sequence length="307" mass="35062">MSRASFVFNFNVAHLESASRGFPKSNVADVEGAKWYLAIEKTRAATRDCCRNLDIFLSCERGTVDGIYLVNSALILRGSLIDLLFTVGLFYKRTLKGSRLPPQELNGIIKLQGGHCMRVNKELLSSHSEYFHNIFHNAHFVESSQEAIDLTDFTYEQFRLLYKRIYQTRYLCTDGTVEFRIKSEGGVKEFKRLWNLADVQKYCQRQTGLQIPGASSERSITETLCMFDDVKEMRALLGSICCVSTEYVPGENQTVSFENVEDLLFVASYFQISKILDNCKEFLNCSYPAERRMKLLGKYNLISVVVS</sequence>
<gene>
    <name evidence="2" type="ORF">DdX_12726</name>
</gene>
<evidence type="ECO:0000259" key="1">
    <source>
        <dbReference type="PROSITE" id="PS50097"/>
    </source>
</evidence>
<dbReference type="SUPFAM" id="SSF54695">
    <property type="entry name" value="POZ domain"/>
    <property type="match status" value="1"/>
</dbReference>
<protein>
    <submittedName>
        <fullName evidence="2">BTB/POZ domain-containing protein</fullName>
    </submittedName>
</protein>
<dbReference type="PANTHER" id="PTHR22744">
    <property type="entry name" value="HELIX LOOP HELIX PROTEIN 21-RELATED"/>
    <property type="match status" value="1"/>
</dbReference>